<dbReference type="EMBL" id="MFQY01000019">
    <property type="protein sequence ID" value="OGH89948.1"/>
    <property type="molecule type" value="Genomic_DNA"/>
</dbReference>
<dbReference type="AlphaFoldDB" id="A0A1F6P1H1"/>
<dbReference type="Proteomes" id="UP000178895">
    <property type="component" value="Unassembled WGS sequence"/>
</dbReference>
<name>A0A1F6P1H1_9BACT</name>
<gene>
    <name evidence="1" type="ORF">A2469_02160</name>
</gene>
<protein>
    <submittedName>
        <fullName evidence="1">Uncharacterized protein</fullName>
    </submittedName>
</protein>
<evidence type="ECO:0000313" key="2">
    <source>
        <dbReference type="Proteomes" id="UP000178895"/>
    </source>
</evidence>
<proteinExistence type="predicted"/>
<reference evidence="1 2" key="1">
    <citation type="journal article" date="2016" name="Nat. Commun.">
        <title>Thousands of microbial genomes shed light on interconnected biogeochemical processes in an aquifer system.</title>
        <authorList>
            <person name="Anantharaman K."/>
            <person name="Brown C.T."/>
            <person name="Hug L.A."/>
            <person name="Sharon I."/>
            <person name="Castelle C.J."/>
            <person name="Probst A.J."/>
            <person name="Thomas B.C."/>
            <person name="Singh A."/>
            <person name="Wilkins M.J."/>
            <person name="Karaoz U."/>
            <person name="Brodie E.L."/>
            <person name="Williams K.H."/>
            <person name="Hubbard S.S."/>
            <person name="Banfield J.F."/>
        </authorList>
    </citation>
    <scope>NUCLEOTIDE SEQUENCE [LARGE SCALE GENOMIC DNA]</scope>
</reference>
<organism evidence="1 2">
    <name type="scientific">Candidatus Magasanikbacteria bacterium RIFOXYC2_FULL_40_16</name>
    <dbReference type="NCBI Taxonomy" id="1798703"/>
    <lineage>
        <taxon>Bacteria</taxon>
        <taxon>Candidatus Magasanikiibacteriota</taxon>
    </lineage>
</organism>
<sequence length="85" mass="9689">MGEQTKSESSKEQRESILKEIEEKILPKLDRIARKLQAIERILQISKDIEIGLNAISSKLDIISETLSKPIAKDNGDGHVWKYKD</sequence>
<evidence type="ECO:0000313" key="1">
    <source>
        <dbReference type="EMBL" id="OGH89948.1"/>
    </source>
</evidence>
<accession>A0A1F6P1H1</accession>
<comment type="caution">
    <text evidence="1">The sequence shown here is derived from an EMBL/GenBank/DDBJ whole genome shotgun (WGS) entry which is preliminary data.</text>
</comment>